<name>A0A1H2ULZ2_9BACL</name>
<evidence type="ECO:0000313" key="8">
    <source>
        <dbReference type="EMBL" id="SDW56609.1"/>
    </source>
</evidence>
<feature type="transmembrane region" description="Helical" evidence="6">
    <location>
        <begin position="377"/>
        <end position="399"/>
    </location>
</feature>
<feature type="transmembrane region" description="Helical" evidence="6">
    <location>
        <begin position="47"/>
        <end position="68"/>
    </location>
</feature>
<evidence type="ECO:0000256" key="1">
    <source>
        <dbReference type="ARBA" id="ARBA00004141"/>
    </source>
</evidence>
<evidence type="ECO:0000259" key="7">
    <source>
        <dbReference type="Pfam" id="PF01578"/>
    </source>
</evidence>
<dbReference type="PANTHER" id="PTHR30071">
    <property type="entry name" value="HEME EXPORTER PROTEIN C"/>
    <property type="match status" value="1"/>
</dbReference>
<dbReference type="GO" id="GO:0020037">
    <property type="term" value="F:heme binding"/>
    <property type="evidence" value="ECO:0007669"/>
    <property type="project" value="InterPro"/>
</dbReference>
<sequence>MEQAMEYALLAAFFFYLFSTIAYVMAVTGKASRVGKDVHTQRWSRRGLVLAIIGGTLHILFTVIRIAISGHFPTSNMFEFTAFLCLSIVAAYIVIYFIYRITVLGAFVMPLAVIMLAYASVFPTEVKPLIPALQSYWLGIHVTTVAIGEGALAVGFVAGLIYLICWVGQGNRTHTRTAAFLEGVLVLLLMLVGFVVMSGIFSGLGYQASFQHSVDEKPVVEEYSMLPIVSPHDSKVSKVDSFAGLEKPLFEAPSWLKGEKAAGKLNTVIWSVISGLILYGLLRLFLRRRLYELLFPLVKNLDLEMVDEVSYRAIAIGYPIFTLGGLIFAMIWAHEAWGRFWGFDPKENWALITWLFYSVYLHLRLSRGWHGLKSSWMSVGGFVVIMLNLIAINLVLAGLHSYA</sequence>
<proteinExistence type="predicted"/>
<reference evidence="8 9" key="1">
    <citation type="submission" date="2016-10" db="EMBL/GenBank/DDBJ databases">
        <authorList>
            <person name="de Groot N.N."/>
        </authorList>
    </citation>
    <scope>NUCLEOTIDE SEQUENCE [LARGE SCALE GENOMIC DNA]</scope>
    <source>
        <strain evidence="8 9">DSM 45610</strain>
    </source>
</reference>
<dbReference type="InterPro" id="IPR045062">
    <property type="entry name" value="Cyt_c_biogenesis_CcsA/CcmC"/>
</dbReference>
<evidence type="ECO:0000256" key="4">
    <source>
        <dbReference type="ARBA" id="ARBA00022989"/>
    </source>
</evidence>
<protein>
    <submittedName>
        <fullName evidence="8">Cytochrome c-type biogenesis protein CcsB</fullName>
    </submittedName>
</protein>
<feature type="transmembrane region" description="Helical" evidence="6">
    <location>
        <begin position="348"/>
        <end position="365"/>
    </location>
</feature>
<feature type="transmembrane region" description="Helical" evidence="6">
    <location>
        <begin position="179"/>
        <end position="201"/>
    </location>
</feature>
<evidence type="ECO:0000256" key="2">
    <source>
        <dbReference type="ARBA" id="ARBA00022692"/>
    </source>
</evidence>
<keyword evidence="2 6" id="KW-0812">Transmembrane</keyword>
<feature type="transmembrane region" description="Helical" evidence="6">
    <location>
        <begin position="80"/>
        <end position="99"/>
    </location>
</feature>
<dbReference type="Pfam" id="PF01578">
    <property type="entry name" value="Cytochrom_C_asm"/>
    <property type="match status" value="2"/>
</dbReference>
<feature type="transmembrane region" description="Helical" evidence="6">
    <location>
        <begin position="268"/>
        <end position="286"/>
    </location>
</feature>
<feature type="transmembrane region" description="Helical" evidence="6">
    <location>
        <begin position="106"/>
        <end position="124"/>
    </location>
</feature>
<feature type="transmembrane region" description="Helical" evidence="6">
    <location>
        <begin position="6"/>
        <end position="26"/>
    </location>
</feature>
<keyword evidence="5 6" id="KW-0472">Membrane</keyword>
<evidence type="ECO:0000256" key="6">
    <source>
        <dbReference type="SAM" id="Phobius"/>
    </source>
</evidence>
<feature type="transmembrane region" description="Helical" evidence="6">
    <location>
        <begin position="136"/>
        <end position="167"/>
    </location>
</feature>
<dbReference type="EMBL" id="FNNQ01000004">
    <property type="protein sequence ID" value="SDW56609.1"/>
    <property type="molecule type" value="Genomic_DNA"/>
</dbReference>
<comment type="subcellular location">
    <subcellularLocation>
        <location evidence="1">Membrane</location>
        <topology evidence="1">Multi-pass membrane protein</topology>
    </subcellularLocation>
</comment>
<feature type="domain" description="Cytochrome c assembly protein" evidence="7">
    <location>
        <begin position="75"/>
        <end position="167"/>
    </location>
</feature>
<evidence type="ECO:0000256" key="5">
    <source>
        <dbReference type="ARBA" id="ARBA00023136"/>
    </source>
</evidence>
<gene>
    <name evidence="8" type="ORF">SAMN05444487_104135</name>
</gene>
<dbReference type="GO" id="GO:0005886">
    <property type="term" value="C:plasma membrane"/>
    <property type="evidence" value="ECO:0007669"/>
    <property type="project" value="TreeGrafter"/>
</dbReference>
<dbReference type="Proteomes" id="UP000198534">
    <property type="component" value="Unassembled WGS sequence"/>
</dbReference>
<dbReference type="AlphaFoldDB" id="A0A1H2ULZ2"/>
<dbReference type="InterPro" id="IPR002541">
    <property type="entry name" value="Cyt_c_assembly"/>
</dbReference>
<accession>A0A1H2ULZ2</accession>
<keyword evidence="3" id="KW-0201">Cytochrome c-type biogenesis</keyword>
<organism evidence="8 9">
    <name type="scientific">Marininema mesophilum</name>
    <dbReference type="NCBI Taxonomy" id="1048340"/>
    <lineage>
        <taxon>Bacteria</taxon>
        <taxon>Bacillati</taxon>
        <taxon>Bacillota</taxon>
        <taxon>Bacilli</taxon>
        <taxon>Bacillales</taxon>
        <taxon>Thermoactinomycetaceae</taxon>
        <taxon>Marininema</taxon>
    </lineage>
</organism>
<feature type="domain" description="Cytochrome c assembly protein" evidence="7">
    <location>
        <begin position="276"/>
        <end position="400"/>
    </location>
</feature>
<keyword evidence="4 6" id="KW-1133">Transmembrane helix</keyword>
<dbReference type="GO" id="GO:0017004">
    <property type="term" value="P:cytochrome complex assembly"/>
    <property type="evidence" value="ECO:0007669"/>
    <property type="project" value="UniProtKB-KW"/>
</dbReference>
<feature type="transmembrane region" description="Helical" evidence="6">
    <location>
        <begin position="309"/>
        <end position="333"/>
    </location>
</feature>
<dbReference type="STRING" id="1048340.SAMN05444487_104135"/>
<keyword evidence="9" id="KW-1185">Reference proteome</keyword>
<evidence type="ECO:0000256" key="3">
    <source>
        <dbReference type="ARBA" id="ARBA00022748"/>
    </source>
</evidence>
<dbReference type="PANTHER" id="PTHR30071:SF1">
    <property type="entry name" value="CYTOCHROME B_B6 PROTEIN-RELATED"/>
    <property type="match status" value="1"/>
</dbReference>
<evidence type="ECO:0000313" key="9">
    <source>
        <dbReference type="Proteomes" id="UP000198534"/>
    </source>
</evidence>